<dbReference type="RefSeq" id="WP_201876445.1">
    <property type="nucleotide sequence ID" value="NZ_JAERRF010000011.1"/>
</dbReference>
<feature type="domain" description="VOC" evidence="1">
    <location>
        <begin position="12"/>
        <end position="137"/>
    </location>
</feature>
<gene>
    <name evidence="2" type="ORF">JK363_20660</name>
</gene>
<reference evidence="2 3" key="1">
    <citation type="submission" date="2021-01" db="EMBL/GenBank/DDBJ databases">
        <title>WGS of actinomycetes isolated from Thailand.</title>
        <authorList>
            <person name="Thawai C."/>
        </authorList>
    </citation>
    <scope>NUCLEOTIDE SEQUENCE [LARGE SCALE GENOMIC DNA]</scope>
    <source>
        <strain evidence="2 3">CA1R205</strain>
    </source>
</reference>
<dbReference type="PROSITE" id="PS51819">
    <property type="entry name" value="VOC"/>
    <property type="match status" value="1"/>
</dbReference>
<evidence type="ECO:0000259" key="1">
    <source>
        <dbReference type="PROSITE" id="PS51819"/>
    </source>
</evidence>
<evidence type="ECO:0000313" key="3">
    <source>
        <dbReference type="Proteomes" id="UP000634229"/>
    </source>
</evidence>
<evidence type="ECO:0000313" key="2">
    <source>
        <dbReference type="EMBL" id="MBL1099034.1"/>
    </source>
</evidence>
<dbReference type="InterPro" id="IPR029068">
    <property type="entry name" value="Glyas_Bleomycin-R_OHBP_Dase"/>
</dbReference>
<comment type="caution">
    <text evidence="2">The sequence shown here is derived from an EMBL/GenBank/DDBJ whole genome shotgun (WGS) entry which is preliminary data.</text>
</comment>
<dbReference type="PANTHER" id="PTHR36437:SF2">
    <property type="entry name" value="GLYOXALASE_BLEOMYCIN RESISTANCE PROTEIN_DIOXYGENASE"/>
    <property type="match status" value="1"/>
</dbReference>
<organism evidence="2 3">
    <name type="scientific">Streptomyces coffeae</name>
    <dbReference type="NCBI Taxonomy" id="621382"/>
    <lineage>
        <taxon>Bacteria</taxon>
        <taxon>Bacillati</taxon>
        <taxon>Actinomycetota</taxon>
        <taxon>Actinomycetes</taxon>
        <taxon>Kitasatosporales</taxon>
        <taxon>Streptomycetaceae</taxon>
        <taxon>Streptomyces</taxon>
    </lineage>
</organism>
<name>A0ABS1NG05_9ACTN</name>
<dbReference type="EMBL" id="JAERRF010000011">
    <property type="protein sequence ID" value="MBL1099034.1"/>
    <property type="molecule type" value="Genomic_DNA"/>
</dbReference>
<dbReference type="InterPro" id="IPR037523">
    <property type="entry name" value="VOC_core"/>
</dbReference>
<keyword evidence="3" id="KW-1185">Reference proteome</keyword>
<sequence>MTETTKGTRLSELGRVAVTVTDQDRALDFYLGTLGFDKRADIPFGEGHRWIEVGPSGGGAGIALVLPQNCEDAGGSGSGPSTETGIILTSEDIDADHATLRKAGVDTDPEVMRWGAPVPPMFSFRDPDGNAIMVVSEE</sequence>
<dbReference type="Pfam" id="PF00903">
    <property type="entry name" value="Glyoxalase"/>
    <property type="match status" value="1"/>
</dbReference>
<dbReference type="SUPFAM" id="SSF54593">
    <property type="entry name" value="Glyoxalase/Bleomycin resistance protein/Dihydroxybiphenyl dioxygenase"/>
    <property type="match status" value="1"/>
</dbReference>
<dbReference type="InterPro" id="IPR004360">
    <property type="entry name" value="Glyas_Fos-R_dOase_dom"/>
</dbReference>
<accession>A0ABS1NG05</accession>
<proteinExistence type="predicted"/>
<protein>
    <submittedName>
        <fullName evidence="2">VOC family protein</fullName>
    </submittedName>
</protein>
<dbReference type="Gene3D" id="3.10.180.10">
    <property type="entry name" value="2,3-Dihydroxybiphenyl 1,2-Dioxygenase, domain 1"/>
    <property type="match status" value="1"/>
</dbReference>
<dbReference type="PANTHER" id="PTHR36437">
    <property type="entry name" value="GLYOXALASE/BLEOMYCIN RESISTANCE PROTEIN/DIOXYGENASE"/>
    <property type="match status" value="1"/>
</dbReference>
<dbReference type="Proteomes" id="UP000634229">
    <property type="component" value="Unassembled WGS sequence"/>
</dbReference>